<evidence type="ECO:0000313" key="3">
    <source>
        <dbReference type="Proteomes" id="UP000636888"/>
    </source>
</evidence>
<comment type="caution">
    <text evidence="2">The sequence shown here is derived from an EMBL/GenBank/DDBJ whole genome shotgun (WGS) entry which is preliminary data.</text>
</comment>
<dbReference type="InterPro" id="IPR009081">
    <property type="entry name" value="PP-bd_ACP"/>
</dbReference>
<dbReference type="AlphaFoldDB" id="A0A8J7M074"/>
<dbReference type="EMBL" id="JAEMHM010000002">
    <property type="protein sequence ID" value="MBJ6723702.1"/>
    <property type="molecule type" value="Genomic_DNA"/>
</dbReference>
<evidence type="ECO:0000259" key="1">
    <source>
        <dbReference type="PROSITE" id="PS50075"/>
    </source>
</evidence>
<evidence type="ECO:0000313" key="2">
    <source>
        <dbReference type="EMBL" id="MBJ6723702.1"/>
    </source>
</evidence>
<dbReference type="Gene3D" id="1.10.1200.10">
    <property type="entry name" value="ACP-like"/>
    <property type="match status" value="1"/>
</dbReference>
<dbReference type="InterPro" id="IPR036736">
    <property type="entry name" value="ACP-like_sf"/>
</dbReference>
<name>A0A8J7M074_9BACT</name>
<gene>
    <name evidence="2" type="ORF">JFN93_03165</name>
</gene>
<dbReference type="SUPFAM" id="SSF47336">
    <property type="entry name" value="ACP-like"/>
    <property type="match status" value="1"/>
</dbReference>
<dbReference type="PROSITE" id="PS50075">
    <property type="entry name" value="CARRIER"/>
    <property type="match status" value="1"/>
</dbReference>
<dbReference type="Pfam" id="PF00550">
    <property type="entry name" value="PP-binding"/>
    <property type="match status" value="1"/>
</dbReference>
<sequence>MALMETLTQVFRLVFDDTTLHIHPETTANDIDGWDSLTHINLITAIEAEFRIRFTQTELLAAKNVADLLATIESKLAPSA</sequence>
<proteinExistence type="predicted"/>
<dbReference type="RefSeq" id="WP_199382537.1">
    <property type="nucleotide sequence ID" value="NZ_JAEMHM010000002.1"/>
</dbReference>
<feature type="domain" description="Carrier" evidence="1">
    <location>
        <begin position="1"/>
        <end position="76"/>
    </location>
</feature>
<keyword evidence="3" id="KW-1185">Reference proteome</keyword>
<accession>A0A8J7M074</accession>
<dbReference type="Proteomes" id="UP000636888">
    <property type="component" value="Unassembled WGS sequence"/>
</dbReference>
<protein>
    <submittedName>
        <fullName evidence="2">Acyl carrier protein</fullName>
    </submittedName>
</protein>
<organism evidence="2 3">
    <name type="scientific">Geomesophilobacter sediminis</name>
    <dbReference type="NCBI Taxonomy" id="2798584"/>
    <lineage>
        <taxon>Bacteria</taxon>
        <taxon>Pseudomonadati</taxon>
        <taxon>Thermodesulfobacteriota</taxon>
        <taxon>Desulfuromonadia</taxon>
        <taxon>Geobacterales</taxon>
        <taxon>Geobacteraceae</taxon>
        <taxon>Geomesophilobacter</taxon>
    </lineage>
</organism>
<reference evidence="2" key="1">
    <citation type="submission" date="2020-12" db="EMBL/GenBank/DDBJ databases">
        <title>Geomonas sp. Red875, isolated from river sediment.</title>
        <authorList>
            <person name="Xu Z."/>
            <person name="Zhang Z."/>
            <person name="Masuda Y."/>
            <person name="Itoh H."/>
            <person name="Senoo K."/>
        </authorList>
    </citation>
    <scope>NUCLEOTIDE SEQUENCE</scope>
    <source>
        <strain evidence="2">Red875</strain>
    </source>
</reference>